<feature type="region of interest" description="Disordered" evidence="4">
    <location>
        <begin position="1"/>
        <end position="20"/>
    </location>
</feature>
<keyword evidence="1" id="KW-0805">Transcription regulation</keyword>
<evidence type="ECO:0000313" key="5">
    <source>
        <dbReference type="EMBL" id="CEK51684.1"/>
    </source>
</evidence>
<name>A0A0B6Y693_9EUPU</name>
<reference evidence="5" key="1">
    <citation type="submission" date="2014-12" db="EMBL/GenBank/DDBJ databases">
        <title>Insight into the proteome of Arion vulgaris.</title>
        <authorList>
            <person name="Aradska J."/>
            <person name="Bulat T."/>
            <person name="Smidak R."/>
            <person name="Sarate P."/>
            <person name="Gangsoo J."/>
            <person name="Sialana F."/>
            <person name="Bilban M."/>
            <person name="Lubec G."/>
        </authorList>
    </citation>
    <scope>NUCLEOTIDE SEQUENCE</scope>
    <source>
        <tissue evidence="5">Skin</tissue>
    </source>
</reference>
<feature type="non-terminal residue" evidence="5">
    <location>
        <position position="1"/>
    </location>
</feature>
<evidence type="ECO:0000256" key="1">
    <source>
        <dbReference type="ARBA" id="ARBA00023015"/>
    </source>
</evidence>
<dbReference type="PANTHER" id="PTHR22970:SF14">
    <property type="entry name" value="AT-RICH INTERACTIVE DOMAIN-CONTAINING PROTEIN 2"/>
    <property type="match status" value="1"/>
</dbReference>
<evidence type="ECO:0000256" key="4">
    <source>
        <dbReference type="SAM" id="MobiDB-lite"/>
    </source>
</evidence>
<evidence type="ECO:0000256" key="3">
    <source>
        <dbReference type="ARBA" id="ARBA00023242"/>
    </source>
</evidence>
<proteinExistence type="predicted"/>
<keyword evidence="3" id="KW-0539">Nucleus</keyword>
<gene>
    <name evidence="5" type="primary">ORF14091</name>
</gene>
<evidence type="ECO:0000256" key="2">
    <source>
        <dbReference type="ARBA" id="ARBA00023163"/>
    </source>
</evidence>
<accession>A0A0B6Y693</accession>
<protein>
    <submittedName>
        <fullName evidence="5">Uncharacterized protein</fullName>
    </submittedName>
</protein>
<organism evidence="5">
    <name type="scientific">Arion vulgaris</name>
    <dbReference type="NCBI Taxonomy" id="1028688"/>
    <lineage>
        <taxon>Eukaryota</taxon>
        <taxon>Metazoa</taxon>
        <taxon>Spiralia</taxon>
        <taxon>Lophotrochozoa</taxon>
        <taxon>Mollusca</taxon>
        <taxon>Gastropoda</taxon>
        <taxon>Heterobranchia</taxon>
        <taxon>Euthyneura</taxon>
        <taxon>Panpulmonata</taxon>
        <taxon>Eupulmonata</taxon>
        <taxon>Stylommatophora</taxon>
        <taxon>Helicina</taxon>
        <taxon>Arionoidea</taxon>
        <taxon>Arionidae</taxon>
        <taxon>Arion</taxon>
    </lineage>
</organism>
<dbReference type="PANTHER" id="PTHR22970">
    <property type="entry name" value="AT-RICH INTERACTIVE DOMAIN-CONTAINING PROTEIN 2"/>
    <property type="match status" value="1"/>
</dbReference>
<feature type="non-terminal residue" evidence="5">
    <location>
        <position position="73"/>
    </location>
</feature>
<dbReference type="AlphaFoldDB" id="A0A0B6Y693"/>
<sequence length="73" mass="8554">KVNFLGEDPDLKNNEEEEGPARKKVCLPIETIPLCYNYNQHKLTEIVRQQYNLSTDIYSQSEYEKLIMSMRSG</sequence>
<dbReference type="EMBL" id="HACG01004819">
    <property type="protein sequence ID" value="CEK51684.1"/>
    <property type="molecule type" value="Transcribed_RNA"/>
</dbReference>
<dbReference type="InterPro" id="IPR052406">
    <property type="entry name" value="Chromatin_Remodeling_Comp"/>
</dbReference>
<keyword evidence="2" id="KW-0804">Transcription</keyword>